<dbReference type="GO" id="GO:0000796">
    <property type="term" value="C:condensin complex"/>
    <property type="evidence" value="ECO:0007669"/>
    <property type="project" value="InterPro"/>
</dbReference>
<evidence type="ECO:0000256" key="3">
    <source>
        <dbReference type="ARBA" id="ARBA00022454"/>
    </source>
</evidence>
<accession>A0A9P0ZKL4</accession>
<comment type="subcellular location">
    <subcellularLocation>
        <location evidence="1">Chromosome</location>
    </subcellularLocation>
</comment>
<name>A0A9P0ZKL4_CUSEU</name>
<organism evidence="10 11">
    <name type="scientific">Cuscuta europaea</name>
    <name type="common">European dodder</name>
    <dbReference type="NCBI Taxonomy" id="41803"/>
    <lineage>
        <taxon>Eukaryota</taxon>
        <taxon>Viridiplantae</taxon>
        <taxon>Streptophyta</taxon>
        <taxon>Embryophyta</taxon>
        <taxon>Tracheophyta</taxon>
        <taxon>Spermatophyta</taxon>
        <taxon>Magnoliopsida</taxon>
        <taxon>eudicotyledons</taxon>
        <taxon>Gunneridae</taxon>
        <taxon>Pentapetalae</taxon>
        <taxon>asterids</taxon>
        <taxon>lamiids</taxon>
        <taxon>Solanales</taxon>
        <taxon>Convolvulaceae</taxon>
        <taxon>Cuscuteae</taxon>
        <taxon>Cuscuta</taxon>
        <taxon>Cuscuta subgen. Cuscuta</taxon>
    </lineage>
</organism>
<feature type="region of interest" description="Disordered" evidence="8">
    <location>
        <begin position="810"/>
        <end position="831"/>
    </location>
</feature>
<evidence type="ECO:0000256" key="5">
    <source>
        <dbReference type="ARBA" id="ARBA00022776"/>
    </source>
</evidence>
<dbReference type="AlphaFoldDB" id="A0A9P0ZKL4"/>
<dbReference type="Gene3D" id="1.25.10.10">
    <property type="entry name" value="Leucine-rich Repeat Variant"/>
    <property type="match status" value="1"/>
</dbReference>
<evidence type="ECO:0000313" key="11">
    <source>
        <dbReference type="Proteomes" id="UP001152484"/>
    </source>
</evidence>
<dbReference type="PANTHER" id="PTHR14418">
    <property type="entry name" value="CONDENSIN COMPLEX SUBUNIT 3-RELATED"/>
    <property type="match status" value="1"/>
</dbReference>
<keyword evidence="6" id="KW-0226">DNA condensation</keyword>
<dbReference type="InterPro" id="IPR011989">
    <property type="entry name" value="ARM-like"/>
</dbReference>
<keyword evidence="3" id="KW-0158">Chromosome</keyword>
<dbReference type="OrthoDB" id="27187at2759"/>
<reference evidence="10" key="1">
    <citation type="submission" date="2022-07" db="EMBL/GenBank/DDBJ databases">
        <authorList>
            <person name="Macas J."/>
            <person name="Novak P."/>
            <person name="Neumann P."/>
        </authorList>
    </citation>
    <scope>NUCLEOTIDE SEQUENCE</scope>
</reference>
<dbReference type="Proteomes" id="UP001152484">
    <property type="component" value="Unassembled WGS sequence"/>
</dbReference>
<dbReference type="SUPFAM" id="SSF48371">
    <property type="entry name" value="ARM repeat"/>
    <property type="match status" value="1"/>
</dbReference>
<feature type="region of interest" description="Disordered" evidence="8">
    <location>
        <begin position="945"/>
        <end position="1045"/>
    </location>
</feature>
<evidence type="ECO:0000256" key="8">
    <source>
        <dbReference type="SAM" id="MobiDB-lite"/>
    </source>
</evidence>
<evidence type="ECO:0000313" key="10">
    <source>
        <dbReference type="EMBL" id="CAH9106148.1"/>
    </source>
</evidence>
<evidence type="ECO:0000256" key="1">
    <source>
        <dbReference type="ARBA" id="ARBA00004286"/>
    </source>
</evidence>
<proteinExistence type="inferred from homology"/>
<dbReference type="InterPro" id="IPR016024">
    <property type="entry name" value="ARM-type_fold"/>
</dbReference>
<keyword evidence="7" id="KW-0131">Cell cycle</keyword>
<dbReference type="GO" id="GO:0007076">
    <property type="term" value="P:mitotic chromosome condensation"/>
    <property type="evidence" value="ECO:0007669"/>
    <property type="project" value="InterPro"/>
</dbReference>
<keyword evidence="5" id="KW-0498">Mitosis</keyword>
<evidence type="ECO:0000256" key="7">
    <source>
        <dbReference type="ARBA" id="ARBA00023306"/>
    </source>
</evidence>
<evidence type="ECO:0000256" key="2">
    <source>
        <dbReference type="ARBA" id="ARBA00006533"/>
    </source>
</evidence>
<evidence type="ECO:0000256" key="6">
    <source>
        <dbReference type="ARBA" id="ARBA00023067"/>
    </source>
</evidence>
<dbReference type="GO" id="GO:0051301">
    <property type="term" value="P:cell division"/>
    <property type="evidence" value="ECO:0007669"/>
    <property type="project" value="UniProtKB-KW"/>
</dbReference>
<dbReference type="Pfam" id="PF12719">
    <property type="entry name" value="Cnd3"/>
    <property type="match status" value="1"/>
</dbReference>
<dbReference type="EMBL" id="CAMAPE010000048">
    <property type="protein sequence ID" value="CAH9106148.1"/>
    <property type="molecule type" value="Genomic_DNA"/>
</dbReference>
<evidence type="ECO:0000256" key="4">
    <source>
        <dbReference type="ARBA" id="ARBA00022618"/>
    </source>
</evidence>
<gene>
    <name evidence="10" type="ORF">CEURO_LOCUS17218</name>
</gene>
<keyword evidence="11" id="KW-1185">Reference proteome</keyword>
<feature type="compositionally biased region" description="Acidic residues" evidence="8">
    <location>
        <begin position="1019"/>
        <end position="1045"/>
    </location>
</feature>
<sequence>MPATPNNGGSPGDEVNQRHKLCRKIARVLDEVRSSQVTHLRKLKELSALRFHSSVSTESFFAAFCTALTQIFDFQRRTASAERIIRFVAIFAGTRDPKNASDSDPFLEQFLRFLLVAAEASNRMVRIRACHIISEIIMRMPDDAEVSSDLWDEVIEGMKLRVGDKVPAVRTFAIRALSRFVNDAEDCGILELLLHTLSFEQNAAVRKTIVLSLPPSHKTATTVIDCTLDASESVRKAAYCVLASKFPLHRLSIKLRTTILQRGLADRSLSVMKDCLKLMKDEWLSKCCNEEPIELLKFLDVETYESVGESAMRTLFKEGLVKLRDDQSIRQFFTSPSDPNEGQCKSTVQLMEAEVAFFWRTICKHLQMEAKVKGTDAATKTGTESAVHAAGASDSNDLLDRVLPASVSDYVKLVKAHIDAGPNYRFASRQLLLLGAMLDFSDSSNRRVAGEFLQELLHKPLDYELDEHEAEVVIGDGINLGGDKEWAAAVSELAKKVHASSGEFEEVVLRVIEQLAQPCRERTAGCMQWLHCLAVTSLLLENAQSFRWMHGKAIEPLEILQSVLLPGARHVHLDVQRAAVRCLGLFGLLEGRPSNDIVKRLRRSFVKGPSSVTIMASKALMDLGMWHGPNEVDNAMEQRNHTVVVTPYEPSDDREDPEIKLLHLLYDGLERHGWDDSIENDDDESVMSILGEGFAKFLLLSKKYPVLPAVSHPQLLAKLIGLYFCSENNDLQRLKQCLSVFFEHYPSLSLDHKICLSKAYVPVMRSLWPGIDGNSAGSNVMVSNMRKRAMRASFFMVQMMQVPIYTKVTETSNDEDGTGNLDDSMGPSSEYESGEEGLAIRIGSEVTRFGGKKTVAEKSYVSALCRTLVLLHFRSSEQEAIKLMRQLLTHILESVAAEKDVMKDLKQMAARLQSLDMHPDQELSSDQVNLILRRLDVEAQLDVNNHPMEQPPSFAHRSARPNCGRRRARRKVAESSSSGSSDEEVSPSSAVPANPCVMSRAKRASKTVALSKMTALNTPEEDGEEEVEDDGSEVTEDDDDDSDAL</sequence>
<feature type="domain" description="Nuclear condensin complex subunit 3 C-terminal" evidence="9">
    <location>
        <begin position="531"/>
        <end position="873"/>
    </location>
</feature>
<protein>
    <recommendedName>
        <fullName evidence="9">Nuclear condensin complex subunit 3 C-terminal domain-containing protein</fullName>
    </recommendedName>
</protein>
<comment type="similarity">
    <text evidence="2">Belongs to the CND3 (condensin subunit 3) family.</text>
</comment>
<dbReference type="PANTHER" id="PTHR14418:SF5">
    <property type="entry name" value="CONDENSIN COMPLEX SUBUNIT 3"/>
    <property type="match status" value="1"/>
</dbReference>
<dbReference type="InterPro" id="IPR025977">
    <property type="entry name" value="Cnd3_C"/>
</dbReference>
<dbReference type="GO" id="GO:0000793">
    <property type="term" value="C:condensed chromosome"/>
    <property type="evidence" value="ECO:0007669"/>
    <property type="project" value="TreeGrafter"/>
</dbReference>
<comment type="caution">
    <text evidence="10">The sequence shown here is derived from an EMBL/GenBank/DDBJ whole genome shotgun (WGS) entry which is preliminary data.</text>
</comment>
<evidence type="ECO:0000259" key="9">
    <source>
        <dbReference type="Pfam" id="PF12719"/>
    </source>
</evidence>
<feature type="compositionally biased region" description="Basic residues" evidence="8">
    <location>
        <begin position="957"/>
        <end position="970"/>
    </location>
</feature>
<dbReference type="InterPro" id="IPR027165">
    <property type="entry name" value="CND3"/>
</dbReference>
<keyword evidence="4" id="KW-0132">Cell division</keyword>